<keyword evidence="1" id="KW-1133">Transmembrane helix</keyword>
<dbReference type="PANTHER" id="PTHR34473">
    <property type="entry name" value="UPF0699 TRANSMEMBRANE PROTEIN YDBS"/>
    <property type="match status" value="1"/>
</dbReference>
<evidence type="ECO:0000313" key="4">
    <source>
        <dbReference type="Proteomes" id="UP001156666"/>
    </source>
</evidence>
<accession>A0AA37WD80</accession>
<dbReference type="Proteomes" id="UP001156666">
    <property type="component" value="Unassembled WGS sequence"/>
</dbReference>
<reference evidence="3" key="2">
    <citation type="submission" date="2023-01" db="EMBL/GenBank/DDBJ databases">
        <title>Draft genome sequence of Portibacter lacus strain NBRC 108769.</title>
        <authorList>
            <person name="Sun Q."/>
            <person name="Mori K."/>
        </authorList>
    </citation>
    <scope>NUCLEOTIDE SEQUENCE</scope>
    <source>
        <strain evidence="3">NBRC 108769</strain>
    </source>
</reference>
<dbReference type="EMBL" id="BSOH01000014">
    <property type="protein sequence ID" value="GLR17651.1"/>
    <property type="molecule type" value="Genomic_DNA"/>
</dbReference>
<feature type="domain" description="YdbS-like PH" evidence="2">
    <location>
        <begin position="91"/>
        <end position="165"/>
    </location>
</feature>
<evidence type="ECO:0000259" key="2">
    <source>
        <dbReference type="Pfam" id="PF03703"/>
    </source>
</evidence>
<keyword evidence="4" id="KW-1185">Reference proteome</keyword>
<comment type="caution">
    <text evidence="3">The sequence shown here is derived from an EMBL/GenBank/DDBJ whole genome shotgun (WGS) entry which is preliminary data.</text>
</comment>
<reference evidence="3" key="1">
    <citation type="journal article" date="2014" name="Int. J. Syst. Evol. Microbiol.">
        <title>Complete genome sequence of Corynebacterium casei LMG S-19264T (=DSM 44701T), isolated from a smear-ripened cheese.</title>
        <authorList>
            <consortium name="US DOE Joint Genome Institute (JGI-PGF)"/>
            <person name="Walter F."/>
            <person name="Albersmeier A."/>
            <person name="Kalinowski J."/>
            <person name="Ruckert C."/>
        </authorList>
    </citation>
    <scope>NUCLEOTIDE SEQUENCE</scope>
    <source>
        <strain evidence="3">NBRC 108769</strain>
    </source>
</reference>
<feature type="transmembrane region" description="Helical" evidence="1">
    <location>
        <begin position="64"/>
        <end position="83"/>
    </location>
</feature>
<organism evidence="3 4">
    <name type="scientific">Portibacter lacus</name>
    <dbReference type="NCBI Taxonomy" id="1099794"/>
    <lineage>
        <taxon>Bacteria</taxon>
        <taxon>Pseudomonadati</taxon>
        <taxon>Bacteroidota</taxon>
        <taxon>Saprospiria</taxon>
        <taxon>Saprospirales</taxon>
        <taxon>Haliscomenobacteraceae</taxon>
        <taxon>Portibacter</taxon>
    </lineage>
</organism>
<name>A0AA37WD80_9BACT</name>
<keyword evidence="1" id="KW-0812">Transmembrane</keyword>
<dbReference type="AlphaFoldDB" id="A0AA37WD80"/>
<protein>
    <recommendedName>
        <fullName evidence="2">YdbS-like PH domain-containing protein</fullName>
    </recommendedName>
</protein>
<feature type="transmembrane region" description="Helical" evidence="1">
    <location>
        <begin position="29"/>
        <end position="52"/>
    </location>
</feature>
<evidence type="ECO:0000313" key="3">
    <source>
        <dbReference type="EMBL" id="GLR17651.1"/>
    </source>
</evidence>
<dbReference type="PANTHER" id="PTHR34473:SF2">
    <property type="entry name" value="UPF0699 TRANSMEMBRANE PROTEIN YDBT"/>
    <property type="match status" value="1"/>
</dbReference>
<dbReference type="Pfam" id="PF03703">
    <property type="entry name" value="bPH_2"/>
    <property type="match status" value="1"/>
</dbReference>
<dbReference type="RefSeq" id="WP_235291320.1">
    <property type="nucleotide sequence ID" value="NZ_BSOH01000014.1"/>
</dbReference>
<sequence>MDGFSNVQIQLEEIPSLGELNYVPLERKYLNILLLNSLLVFIISIVLLVYLWTVIDKQWFQNNFQWMLVGLLALFVLQFLFAYKSFSYKAYGFREADITYKSGWLWRSITTVPFNRVQHCEVSQGVLDRYFGLAKLKIFTAGGSASDVSIPGLLLDQASDLKEFILEKIKTDE</sequence>
<dbReference type="InterPro" id="IPR005182">
    <property type="entry name" value="YdbS-like_PH"/>
</dbReference>
<keyword evidence="1" id="KW-0472">Membrane</keyword>
<gene>
    <name evidence="3" type="ORF">GCM10007940_22660</name>
</gene>
<evidence type="ECO:0000256" key="1">
    <source>
        <dbReference type="SAM" id="Phobius"/>
    </source>
</evidence>
<proteinExistence type="predicted"/>